<dbReference type="OrthoDB" id="9780929at2"/>
<protein>
    <submittedName>
        <fullName evidence="1">Nucleotidyl transferase AbiEii/AbiGii toxin family protein</fullName>
    </submittedName>
</protein>
<dbReference type="InterPro" id="IPR014942">
    <property type="entry name" value="AbiEii"/>
</dbReference>
<accession>A0A2S6F9Q2</accession>
<dbReference type="AlphaFoldDB" id="A0A2S6F9Q2"/>
<sequence length="316" mass="36546">MLGKPLLELITTTGEILELEDLVIEKDYYVAQVINALSKVENDYFRLVFCGGTCLAKAHKVIYRMSEDIDFKIQIKEIDEHLSKTRLLKELKIFRSLIQSKLTHLDLSIGNTVVRNEGQYSRIELDYPSVFPFNSRLRPHILLEFTLSNIRLATSSLPIKTLIEETLENIILFAPCFTHCISVNETAIEKWAGLTRRVVAIERNYHPDDETLIRHVYDLNAIKQASKIDENFFTLAKTIVSNDAKQFKNQHPEYADNPSEEIKQSLSLLKNKLIWKARYQEFIETMVYDNINTIDYETAIANIEHISTKIMGFLSE</sequence>
<name>A0A2S6F9Q2_LEGPN</name>
<keyword evidence="1" id="KW-0808">Transferase</keyword>
<dbReference type="Pfam" id="PF08843">
    <property type="entry name" value="AbiEii"/>
    <property type="match status" value="1"/>
</dbReference>
<evidence type="ECO:0000313" key="2">
    <source>
        <dbReference type="Proteomes" id="UP000239239"/>
    </source>
</evidence>
<proteinExistence type="predicted"/>
<reference evidence="1 2" key="1">
    <citation type="submission" date="2018-02" db="EMBL/GenBank/DDBJ databases">
        <title>Draft genome sequences of four Legionella pneumophila clinical strains isolated in Ontario.</title>
        <authorList>
            <person name="Fortuna A."/>
            <person name="Ramnarine R."/>
            <person name="Li A."/>
            <person name="Frantz C."/>
            <person name="Mallo G."/>
        </authorList>
    </citation>
    <scope>NUCLEOTIDE SEQUENCE [LARGE SCALE GENOMIC DNA]</scope>
    <source>
        <strain evidence="1 2">LG61</strain>
    </source>
</reference>
<comment type="caution">
    <text evidence="1">The sequence shown here is derived from an EMBL/GenBank/DDBJ whole genome shotgun (WGS) entry which is preliminary data.</text>
</comment>
<gene>
    <name evidence="1" type="ORF">C3928_01290</name>
</gene>
<dbReference type="GO" id="GO:0016740">
    <property type="term" value="F:transferase activity"/>
    <property type="evidence" value="ECO:0007669"/>
    <property type="project" value="UniProtKB-KW"/>
</dbReference>
<dbReference type="Gene3D" id="3.10.450.620">
    <property type="entry name" value="JHP933, nucleotidyltransferase-like core domain"/>
    <property type="match status" value="1"/>
</dbReference>
<dbReference type="Proteomes" id="UP000239239">
    <property type="component" value="Unassembled WGS sequence"/>
</dbReference>
<evidence type="ECO:0000313" key="1">
    <source>
        <dbReference type="EMBL" id="PPK34148.1"/>
    </source>
</evidence>
<organism evidence="1 2">
    <name type="scientific">Legionella pneumophila</name>
    <dbReference type="NCBI Taxonomy" id="446"/>
    <lineage>
        <taxon>Bacteria</taxon>
        <taxon>Pseudomonadati</taxon>
        <taxon>Pseudomonadota</taxon>
        <taxon>Gammaproteobacteria</taxon>
        <taxon>Legionellales</taxon>
        <taxon>Legionellaceae</taxon>
        <taxon>Legionella</taxon>
    </lineage>
</organism>
<dbReference type="RefSeq" id="WP_027228134.1">
    <property type="nucleotide sequence ID" value="NZ_CP017601.1"/>
</dbReference>
<dbReference type="EMBL" id="PQWY01000001">
    <property type="protein sequence ID" value="PPK34148.1"/>
    <property type="molecule type" value="Genomic_DNA"/>
</dbReference>